<evidence type="ECO:0000256" key="5">
    <source>
        <dbReference type="PROSITE-ProRule" id="PRU01091"/>
    </source>
</evidence>
<dbReference type="PANTHER" id="PTHR35807:SF1">
    <property type="entry name" value="TRANSCRIPTIONAL REGULATOR REDD"/>
    <property type="match status" value="1"/>
</dbReference>
<protein>
    <recommendedName>
        <fullName evidence="6">OmpR/PhoB-type domain-containing protein</fullName>
    </recommendedName>
</protein>
<dbReference type="EMBL" id="BAAAQD010000026">
    <property type="protein sequence ID" value="GAA1557895.1"/>
    <property type="molecule type" value="Genomic_DNA"/>
</dbReference>
<dbReference type="SMART" id="SM01043">
    <property type="entry name" value="BTAD"/>
    <property type="match status" value="1"/>
</dbReference>
<keyword evidence="4" id="KW-0804">Transcription</keyword>
<dbReference type="Gene3D" id="1.10.10.10">
    <property type="entry name" value="Winged helix-like DNA-binding domain superfamily/Winged helix DNA-binding domain"/>
    <property type="match status" value="1"/>
</dbReference>
<dbReference type="CDD" id="cd15831">
    <property type="entry name" value="BTAD"/>
    <property type="match status" value="1"/>
</dbReference>
<keyword evidence="2" id="KW-0805">Transcription regulation</keyword>
<comment type="caution">
    <text evidence="7">The sequence shown here is derived from an EMBL/GenBank/DDBJ whole genome shotgun (WGS) entry which is preliminary data.</text>
</comment>
<dbReference type="Proteomes" id="UP001501470">
    <property type="component" value="Unassembled WGS sequence"/>
</dbReference>
<dbReference type="InterPro" id="IPR001867">
    <property type="entry name" value="OmpR/PhoB-type_DNA-bd"/>
</dbReference>
<feature type="domain" description="OmpR/PhoB-type" evidence="6">
    <location>
        <begin position="1"/>
        <end position="80"/>
    </location>
</feature>
<proteinExistence type="inferred from homology"/>
<dbReference type="Pfam" id="PF00486">
    <property type="entry name" value="Trans_reg_C"/>
    <property type="match status" value="1"/>
</dbReference>
<dbReference type="InterPro" id="IPR016032">
    <property type="entry name" value="Sig_transdc_resp-reg_C-effctor"/>
</dbReference>
<dbReference type="InterPro" id="IPR011990">
    <property type="entry name" value="TPR-like_helical_dom_sf"/>
</dbReference>
<reference evidence="7 8" key="1">
    <citation type="journal article" date="2019" name="Int. J. Syst. Evol. Microbiol.">
        <title>The Global Catalogue of Microorganisms (GCM) 10K type strain sequencing project: providing services to taxonomists for standard genome sequencing and annotation.</title>
        <authorList>
            <consortium name="The Broad Institute Genomics Platform"/>
            <consortium name="The Broad Institute Genome Sequencing Center for Infectious Disease"/>
            <person name="Wu L."/>
            <person name="Ma J."/>
        </authorList>
    </citation>
    <scope>NUCLEOTIDE SEQUENCE [LARGE SCALE GENOMIC DNA]</scope>
    <source>
        <strain evidence="7 8">JCM 15933</strain>
    </source>
</reference>
<feature type="DNA-binding region" description="OmpR/PhoB-type" evidence="5">
    <location>
        <begin position="1"/>
        <end position="80"/>
    </location>
</feature>
<evidence type="ECO:0000256" key="2">
    <source>
        <dbReference type="ARBA" id="ARBA00023015"/>
    </source>
</evidence>
<gene>
    <name evidence="7" type="ORF">GCM10009827_093540</name>
</gene>
<evidence type="ECO:0000256" key="1">
    <source>
        <dbReference type="ARBA" id="ARBA00005820"/>
    </source>
</evidence>
<sequence length="266" mass="29898">MPTAPKQRQLLALLLLNANQVVPVSQCIEELWEYNPPASAVSTLHTYIMQLRRILRLGNERDATCAGRLVTRDRGYLFVSRQGELDVDAFEDRLRDSRQALGDGDDPAAAAALRDALAVWRGPALVDVQPGPVLRTWLASLEESRLSTIERRIEVDLRLGRHQELIGELSALVERHPVHENLHAHLMLALYRSGRQVHALEVFTRLRTVLSDELGLEPSPALRRLHQAVLSFDPALDAPPVHVPSRFSIDLDLGRIRRVLSEPCRV</sequence>
<dbReference type="SUPFAM" id="SSF46894">
    <property type="entry name" value="C-terminal effector domain of the bipartite response regulators"/>
    <property type="match status" value="1"/>
</dbReference>
<dbReference type="InterPro" id="IPR051677">
    <property type="entry name" value="AfsR-DnrI-RedD_regulator"/>
</dbReference>
<comment type="similarity">
    <text evidence="1">Belongs to the AfsR/DnrI/RedD regulatory family.</text>
</comment>
<organism evidence="7 8">
    <name type="scientific">Dactylosporangium maewongense</name>
    <dbReference type="NCBI Taxonomy" id="634393"/>
    <lineage>
        <taxon>Bacteria</taxon>
        <taxon>Bacillati</taxon>
        <taxon>Actinomycetota</taxon>
        <taxon>Actinomycetes</taxon>
        <taxon>Micromonosporales</taxon>
        <taxon>Micromonosporaceae</taxon>
        <taxon>Dactylosporangium</taxon>
    </lineage>
</organism>
<keyword evidence="8" id="KW-1185">Reference proteome</keyword>
<accession>A0ABN2CFG2</accession>
<evidence type="ECO:0000259" key="6">
    <source>
        <dbReference type="PROSITE" id="PS51755"/>
    </source>
</evidence>
<dbReference type="PANTHER" id="PTHR35807">
    <property type="entry name" value="TRANSCRIPTIONAL REGULATOR REDD-RELATED"/>
    <property type="match status" value="1"/>
</dbReference>
<dbReference type="InterPro" id="IPR005158">
    <property type="entry name" value="BTAD"/>
</dbReference>
<evidence type="ECO:0000313" key="8">
    <source>
        <dbReference type="Proteomes" id="UP001501470"/>
    </source>
</evidence>
<dbReference type="SMART" id="SM00862">
    <property type="entry name" value="Trans_reg_C"/>
    <property type="match status" value="1"/>
</dbReference>
<dbReference type="PROSITE" id="PS51755">
    <property type="entry name" value="OMPR_PHOB"/>
    <property type="match status" value="1"/>
</dbReference>
<evidence type="ECO:0000256" key="4">
    <source>
        <dbReference type="ARBA" id="ARBA00023163"/>
    </source>
</evidence>
<evidence type="ECO:0000313" key="7">
    <source>
        <dbReference type="EMBL" id="GAA1557895.1"/>
    </source>
</evidence>
<name>A0ABN2CFG2_9ACTN</name>
<dbReference type="RefSeq" id="WP_344511076.1">
    <property type="nucleotide sequence ID" value="NZ_BAAAQD010000026.1"/>
</dbReference>
<dbReference type="InterPro" id="IPR036388">
    <property type="entry name" value="WH-like_DNA-bd_sf"/>
</dbReference>
<keyword evidence="3 5" id="KW-0238">DNA-binding</keyword>
<dbReference type="Gene3D" id="1.25.40.10">
    <property type="entry name" value="Tetratricopeptide repeat domain"/>
    <property type="match status" value="1"/>
</dbReference>
<dbReference type="Pfam" id="PF03704">
    <property type="entry name" value="BTAD"/>
    <property type="match status" value="1"/>
</dbReference>
<evidence type="ECO:0000256" key="3">
    <source>
        <dbReference type="ARBA" id="ARBA00023125"/>
    </source>
</evidence>
<dbReference type="SUPFAM" id="SSF48452">
    <property type="entry name" value="TPR-like"/>
    <property type="match status" value="1"/>
</dbReference>